<dbReference type="InterPro" id="IPR035965">
    <property type="entry name" value="PAS-like_dom_sf"/>
</dbReference>
<reference evidence="7" key="1">
    <citation type="submission" date="2016-10" db="EMBL/GenBank/DDBJ databases">
        <title>Draft genome sequences of four alkaliphilic bacteria belonging to the Anaerobacillus genus.</title>
        <authorList>
            <person name="Bassil N.M."/>
            <person name="Lloyd J.R."/>
        </authorList>
    </citation>
    <scope>NUCLEOTIDE SEQUENCE [LARGE SCALE GENOMIC DNA]</scope>
    <source>
        <strain evidence="7">NB2006</strain>
    </source>
</reference>
<dbReference type="Gene3D" id="3.30.450.20">
    <property type="entry name" value="PAS domain"/>
    <property type="match status" value="2"/>
</dbReference>
<dbReference type="Gene3D" id="1.10.10.60">
    <property type="entry name" value="Homeodomain-like"/>
    <property type="match status" value="1"/>
</dbReference>
<evidence type="ECO:0000259" key="5">
    <source>
        <dbReference type="PROSITE" id="PS50045"/>
    </source>
</evidence>
<dbReference type="InterPro" id="IPR027417">
    <property type="entry name" value="P-loop_NTPase"/>
</dbReference>
<protein>
    <recommendedName>
        <fullName evidence="8">Sigma-54-dependent Fis family transcriptional regulator</fullName>
    </recommendedName>
</protein>
<evidence type="ECO:0000256" key="3">
    <source>
        <dbReference type="ARBA" id="ARBA00023015"/>
    </source>
</evidence>
<evidence type="ECO:0000256" key="4">
    <source>
        <dbReference type="ARBA" id="ARBA00023163"/>
    </source>
</evidence>
<dbReference type="NCBIfam" id="TIGR00229">
    <property type="entry name" value="sensory_box"/>
    <property type="match status" value="1"/>
</dbReference>
<dbReference type="GO" id="GO:0043565">
    <property type="term" value="F:sequence-specific DNA binding"/>
    <property type="evidence" value="ECO:0007669"/>
    <property type="project" value="InterPro"/>
</dbReference>
<dbReference type="PANTHER" id="PTHR32071:SF57">
    <property type="entry name" value="C4-DICARBOXYLATE TRANSPORT TRANSCRIPTIONAL REGULATORY PROTEIN DCTD"/>
    <property type="match status" value="1"/>
</dbReference>
<dbReference type="AlphaFoldDB" id="A0A1S2LBX9"/>
<dbReference type="InterPro" id="IPR002078">
    <property type="entry name" value="Sigma_54_int"/>
</dbReference>
<dbReference type="Pfam" id="PF02954">
    <property type="entry name" value="HTH_8"/>
    <property type="match status" value="1"/>
</dbReference>
<evidence type="ECO:0000256" key="2">
    <source>
        <dbReference type="ARBA" id="ARBA00022840"/>
    </source>
</evidence>
<dbReference type="Gene3D" id="1.10.8.60">
    <property type="match status" value="1"/>
</dbReference>
<keyword evidence="2" id="KW-0067">ATP-binding</keyword>
<dbReference type="CDD" id="cd00130">
    <property type="entry name" value="PAS"/>
    <property type="match status" value="2"/>
</dbReference>
<organism evidence="7">
    <name type="scientific">Anaerobacillus isosaccharinicus</name>
    <dbReference type="NCBI Taxonomy" id="1532552"/>
    <lineage>
        <taxon>Bacteria</taxon>
        <taxon>Bacillati</taxon>
        <taxon>Bacillota</taxon>
        <taxon>Bacilli</taxon>
        <taxon>Bacillales</taxon>
        <taxon>Bacillaceae</taxon>
        <taxon>Anaerobacillus</taxon>
    </lineage>
</organism>
<keyword evidence="1" id="KW-0547">Nucleotide-binding</keyword>
<dbReference type="PROSITE" id="PS00676">
    <property type="entry name" value="SIGMA54_INTERACT_2"/>
    <property type="match status" value="1"/>
</dbReference>
<dbReference type="Pfam" id="PF00989">
    <property type="entry name" value="PAS"/>
    <property type="match status" value="2"/>
</dbReference>
<evidence type="ECO:0000256" key="1">
    <source>
        <dbReference type="ARBA" id="ARBA00022741"/>
    </source>
</evidence>
<dbReference type="InterPro" id="IPR025943">
    <property type="entry name" value="Sigma_54_int_dom_ATP-bd_2"/>
</dbReference>
<keyword evidence="3" id="KW-0805">Transcription regulation</keyword>
<dbReference type="OrthoDB" id="9771372at2"/>
<dbReference type="SMART" id="SM00382">
    <property type="entry name" value="AAA"/>
    <property type="match status" value="1"/>
</dbReference>
<dbReference type="InterPro" id="IPR009057">
    <property type="entry name" value="Homeodomain-like_sf"/>
</dbReference>
<dbReference type="InterPro" id="IPR058031">
    <property type="entry name" value="AAA_lid_NorR"/>
</dbReference>
<dbReference type="RefSeq" id="WP_071318283.1">
    <property type="nucleotide sequence ID" value="NZ_CP063356.2"/>
</dbReference>
<accession>A0A1S2LBX9</accession>
<dbReference type="SMART" id="SM00091">
    <property type="entry name" value="PAS"/>
    <property type="match status" value="2"/>
</dbReference>
<feature type="domain" description="Sigma-54 factor interaction" evidence="5">
    <location>
        <begin position="261"/>
        <end position="491"/>
    </location>
</feature>
<dbReference type="Pfam" id="PF25601">
    <property type="entry name" value="AAA_lid_14"/>
    <property type="match status" value="1"/>
</dbReference>
<dbReference type="InterPro" id="IPR002197">
    <property type="entry name" value="HTH_Fis"/>
</dbReference>
<evidence type="ECO:0000259" key="6">
    <source>
        <dbReference type="PROSITE" id="PS50112"/>
    </source>
</evidence>
<proteinExistence type="predicted"/>
<dbReference type="InterPro" id="IPR000014">
    <property type="entry name" value="PAS"/>
</dbReference>
<comment type="caution">
    <text evidence="7">The sequence shown here is derived from an EMBL/GenBank/DDBJ whole genome shotgun (WGS) entry which is preliminary data.</text>
</comment>
<dbReference type="SUPFAM" id="SSF46689">
    <property type="entry name" value="Homeodomain-like"/>
    <property type="match status" value="1"/>
</dbReference>
<dbReference type="CDD" id="cd00009">
    <property type="entry name" value="AAA"/>
    <property type="match status" value="1"/>
</dbReference>
<keyword evidence="4" id="KW-0804">Transcription</keyword>
<sequence>MSISNDKLKNYAEMFELIHNGICIINNQGLIVYCNKSCLVSLNTTEDDVIGNYINSIVDEPLEMVFRQGITCSNVLRIVGNQTLLVNQAPIYENGQIIGAIHMFQNVSELNSIIHGTGEKESSQIKEVLELLYHGIVIVDKEGFITMMNQPYCSLLGLNMDDVIGKHVTEVLPNSKMHIVVKTGQSHYGDFMTLNGRDIIVMRHPIRKNGEIVGAIGKVMFTDVEDLKTLTQRLNIVETKYNYYKKELKRIRGAKYSFDQIVGDNEKMVEAKSLAKRVANSRSTVLIGGESGTGKELFVHAIHEASNRSDGPLVRINCGAIPANILESELFGYEEGAFTGAKKGGRLGKIEQAEGGTLFLDEIGDMPLHMQVKLLRVLQEKEVERLGGNEVNQVNIRVIAATNRSLDEMVKKGEFREDLFYRLNVFHIHIPPLRDRGQDVMNTAHFLLGKLCDELGITIKGFDRQVEQLFTNYHWPGNVREMENVIERAIHLAGPGSYICLQHLSIHLQNLTEELNDFSGFSLEKEIEMAEIKAIKRALKTTKGHKIKAAEVLGIHRASLYRKLEKYNLVEYISD</sequence>
<dbReference type="EMBL" id="LQXD01000152">
    <property type="protein sequence ID" value="OIJ09543.1"/>
    <property type="molecule type" value="Genomic_DNA"/>
</dbReference>
<gene>
    <name evidence="7" type="ORF">AWH56_17605</name>
</gene>
<dbReference type="FunFam" id="3.40.50.300:FF:000006">
    <property type="entry name" value="DNA-binding transcriptional regulator NtrC"/>
    <property type="match status" value="1"/>
</dbReference>
<dbReference type="PRINTS" id="PR01590">
    <property type="entry name" value="HTHFIS"/>
</dbReference>
<dbReference type="PROSITE" id="PS50045">
    <property type="entry name" value="SIGMA54_INTERACT_4"/>
    <property type="match status" value="1"/>
</dbReference>
<dbReference type="GO" id="GO:0005524">
    <property type="term" value="F:ATP binding"/>
    <property type="evidence" value="ECO:0007669"/>
    <property type="project" value="UniProtKB-KW"/>
</dbReference>
<evidence type="ECO:0008006" key="8">
    <source>
        <dbReference type="Google" id="ProtNLM"/>
    </source>
</evidence>
<dbReference type="PROSITE" id="PS50112">
    <property type="entry name" value="PAS"/>
    <property type="match status" value="1"/>
</dbReference>
<dbReference type="InterPro" id="IPR013767">
    <property type="entry name" value="PAS_fold"/>
</dbReference>
<feature type="domain" description="PAS" evidence="6">
    <location>
        <begin position="121"/>
        <end position="172"/>
    </location>
</feature>
<dbReference type="GO" id="GO:0006355">
    <property type="term" value="P:regulation of DNA-templated transcription"/>
    <property type="evidence" value="ECO:0007669"/>
    <property type="project" value="InterPro"/>
</dbReference>
<name>A0A1S2LBX9_9BACI</name>
<dbReference type="PANTHER" id="PTHR32071">
    <property type="entry name" value="TRANSCRIPTIONAL REGULATORY PROTEIN"/>
    <property type="match status" value="1"/>
</dbReference>
<evidence type="ECO:0000313" key="7">
    <source>
        <dbReference type="EMBL" id="OIJ09543.1"/>
    </source>
</evidence>
<dbReference type="Gene3D" id="3.40.50.300">
    <property type="entry name" value="P-loop containing nucleotide triphosphate hydrolases"/>
    <property type="match status" value="1"/>
</dbReference>
<dbReference type="Pfam" id="PF00158">
    <property type="entry name" value="Sigma54_activat"/>
    <property type="match status" value="1"/>
</dbReference>
<dbReference type="InterPro" id="IPR003593">
    <property type="entry name" value="AAA+_ATPase"/>
</dbReference>
<dbReference type="InterPro" id="IPR025662">
    <property type="entry name" value="Sigma_54_int_dom_ATP-bd_1"/>
</dbReference>
<dbReference type="SUPFAM" id="SSF55785">
    <property type="entry name" value="PYP-like sensor domain (PAS domain)"/>
    <property type="match status" value="2"/>
</dbReference>
<dbReference type="PROSITE" id="PS00675">
    <property type="entry name" value="SIGMA54_INTERACT_1"/>
    <property type="match status" value="1"/>
</dbReference>
<dbReference type="SUPFAM" id="SSF52540">
    <property type="entry name" value="P-loop containing nucleoside triphosphate hydrolases"/>
    <property type="match status" value="1"/>
</dbReference>